<organism evidence="2 3">
    <name type="scientific">Paenibacillus gyeongsangnamensis</name>
    <dbReference type="NCBI Taxonomy" id="3388067"/>
    <lineage>
        <taxon>Bacteria</taxon>
        <taxon>Bacillati</taxon>
        <taxon>Bacillota</taxon>
        <taxon>Bacilli</taxon>
        <taxon>Bacillales</taxon>
        <taxon>Paenibacillaceae</taxon>
        <taxon>Paenibacillus</taxon>
    </lineage>
</organism>
<feature type="transmembrane region" description="Helical" evidence="1">
    <location>
        <begin position="37"/>
        <end position="56"/>
    </location>
</feature>
<keyword evidence="1" id="KW-0472">Membrane</keyword>
<dbReference type="InterPro" id="IPR032111">
    <property type="entry name" value="Clostridium_phage_holin"/>
</dbReference>
<evidence type="ECO:0000313" key="2">
    <source>
        <dbReference type="EMBL" id="MCZ8513463.1"/>
    </source>
</evidence>
<protein>
    <submittedName>
        <fullName evidence="2">Phage holin family protein</fullName>
    </submittedName>
</protein>
<name>A0ABT4Q9G2_9BACL</name>
<sequence>MDWTTVMNLIEPKLMTVAAACWVLGSMLKQTPMAPDWSIVYIVSAFALTCSVWTAGLTPESLLQGMLCAAAAVYGNRLLKQGKKVNGESGGRHDGKGL</sequence>
<comment type="caution">
    <text evidence="2">The sequence shown here is derived from an EMBL/GenBank/DDBJ whole genome shotgun (WGS) entry which is preliminary data.</text>
</comment>
<keyword evidence="3" id="KW-1185">Reference proteome</keyword>
<reference evidence="2 3" key="1">
    <citation type="submission" date="2022-12" db="EMBL/GenBank/DDBJ databases">
        <title>Draft genome sequence of Paenibacillus sp. dW9.</title>
        <authorList>
            <person name="Choi E.-W."/>
            <person name="Kim D.-U."/>
        </authorList>
    </citation>
    <scope>NUCLEOTIDE SEQUENCE [LARGE SCALE GENOMIC DNA]</scope>
    <source>
        <strain evidence="3">dW9</strain>
    </source>
</reference>
<gene>
    <name evidence="2" type="ORF">O9H85_13685</name>
</gene>
<dbReference type="Proteomes" id="UP001527882">
    <property type="component" value="Unassembled WGS sequence"/>
</dbReference>
<keyword evidence="1" id="KW-1133">Transmembrane helix</keyword>
<dbReference type="EMBL" id="JAQAGZ010000008">
    <property type="protein sequence ID" value="MCZ8513463.1"/>
    <property type="molecule type" value="Genomic_DNA"/>
</dbReference>
<dbReference type="Pfam" id="PF16079">
    <property type="entry name" value="Phage_holin_5_2"/>
    <property type="match status" value="1"/>
</dbReference>
<keyword evidence="1" id="KW-0812">Transmembrane</keyword>
<proteinExistence type="predicted"/>
<evidence type="ECO:0000256" key="1">
    <source>
        <dbReference type="SAM" id="Phobius"/>
    </source>
</evidence>
<dbReference type="RefSeq" id="WP_269881986.1">
    <property type="nucleotide sequence ID" value="NZ_JAQAGZ010000008.1"/>
</dbReference>
<accession>A0ABT4Q9G2</accession>
<evidence type="ECO:0000313" key="3">
    <source>
        <dbReference type="Proteomes" id="UP001527882"/>
    </source>
</evidence>